<sequence length="235" mass="26198">MLTKQHFNTKDPQDNLGAFVGRRLEATVAHLRRGVDELELDLFQGGALGVHQQRLAERDDTALGTDAATLHHDKVLVDLTVEREATHRRDRLVGKIVLGGGTLRAMMVTLLTGTGHGERDTRRMPRTDTSDLAQTLVRLARQLLRMPTAGHTLETLALGDGHAVNHLVLAEHLRHRDRLLEVLLHPVHLILDGATVQLDLDDVGLLLALLDQTNLEVGNGERIRILRNFSDFYFL</sequence>
<reference evidence="1" key="1">
    <citation type="submission" date="2022-08" db="UniProtKB">
        <authorList>
            <consortium name="EnsemblMetazoa"/>
        </authorList>
    </citation>
    <scope>IDENTIFICATION</scope>
    <source>
        <strain evidence="1">EBRO</strain>
    </source>
</reference>
<dbReference type="EnsemblMetazoa" id="AATE014622-RA">
    <property type="protein sequence ID" value="AATE014622-PA.1"/>
    <property type="gene ID" value="AATE014622"/>
</dbReference>
<accession>A0A182JAU2</accession>
<name>A0A182JAU2_ANOAO</name>
<proteinExistence type="predicted"/>
<dbReference type="VEuPathDB" id="VectorBase:AATE014622"/>
<protein>
    <submittedName>
        <fullName evidence="1">Uncharacterized protein</fullName>
    </submittedName>
</protein>
<dbReference type="EMBL" id="AXCP01008568">
    <property type="status" value="NOT_ANNOTATED_CDS"/>
    <property type="molecule type" value="Genomic_DNA"/>
</dbReference>
<evidence type="ECO:0000313" key="1">
    <source>
        <dbReference type="EnsemblMetazoa" id="AATE014622-PA.1"/>
    </source>
</evidence>
<dbReference type="EMBL" id="AXCP01008567">
    <property type="status" value="NOT_ANNOTATED_CDS"/>
    <property type="molecule type" value="Genomic_DNA"/>
</dbReference>
<organism evidence="1">
    <name type="scientific">Anopheles atroparvus</name>
    <name type="common">European mosquito</name>
    <dbReference type="NCBI Taxonomy" id="41427"/>
    <lineage>
        <taxon>Eukaryota</taxon>
        <taxon>Metazoa</taxon>
        <taxon>Ecdysozoa</taxon>
        <taxon>Arthropoda</taxon>
        <taxon>Hexapoda</taxon>
        <taxon>Insecta</taxon>
        <taxon>Pterygota</taxon>
        <taxon>Neoptera</taxon>
        <taxon>Endopterygota</taxon>
        <taxon>Diptera</taxon>
        <taxon>Nematocera</taxon>
        <taxon>Culicoidea</taxon>
        <taxon>Culicidae</taxon>
        <taxon>Anophelinae</taxon>
        <taxon>Anopheles</taxon>
    </lineage>
</organism>
<dbReference type="AlphaFoldDB" id="A0A182JAU2"/>